<dbReference type="Pfam" id="PF13439">
    <property type="entry name" value="Glyco_transf_4"/>
    <property type="match status" value="1"/>
</dbReference>
<dbReference type="CDD" id="cd03801">
    <property type="entry name" value="GT4_PimA-like"/>
    <property type="match status" value="1"/>
</dbReference>
<dbReference type="EC" id="2.4.1.252" evidence="3"/>
<dbReference type="Gene3D" id="3.40.50.2000">
    <property type="entry name" value="Glycogen Phosphorylase B"/>
    <property type="match status" value="2"/>
</dbReference>
<dbReference type="InterPro" id="IPR050194">
    <property type="entry name" value="Glycosyltransferase_grp1"/>
</dbReference>
<dbReference type="Proteomes" id="UP001235269">
    <property type="component" value="Unassembled WGS sequence"/>
</dbReference>
<gene>
    <name evidence="3" type="ORF">QO005_004525</name>
</gene>
<proteinExistence type="predicted"/>
<reference evidence="3 4" key="1">
    <citation type="submission" date="2023-07" db="EMBL/GenBank/DDBJ databases">
        <title>Genomic Encyclopedia of Type Strains, Phase IV (KMG-IV): sequencing the most valuable type-strain genomes for metagenomic binning, comparative biology and taxonomic classification.</title>
        <authorList>
            <person name="Goeker M."/>
        </authorList>
    </citation>
    <scope>NUCLEOTIDE SEQUENCE [LARGE SCALE GENOMIC DNA]</scope>
    <source>
        <strain evidence="3 4">DSM 100301</strain>
    </source>
</reference>
<feature type="domain" description="Glycosyl transferase family 1" evidence="1">
    <location>
        <begin position="208"/>
        <end position="350"/>
    </location>
</feature>
<dbReference type="PANTHER" id="PTHR45947">
    <property type="entry name" value="SULFOQUINOVOSYL TRANSFERASE SQD2"/>
    <property type="match status" value="1"/>
</dbReference>
<keyword evidence="4" id="KW-1185">Reference proteome</keyword>
<keyword evidence="3" id="KW-0808">Transferase</keyword>
<evidence type="ECO:0000259" key="1">
    <source>
        <dbReference type="Pfam" id="PF00534"/>
    </source>
</evidence>
<organism evidence="3 4">
    <name type="scientific">Rhizobium paknamense</name>
    <dbReference type="NCBI Taxonomy" id="1206817"/>
    <lineage>
        <taxon>Bacteria</taxon>
        <taxon>Pseudomonadati</taxon>
        <taxon>Pseudomonadota</taxon>
        <taxon>Alphaproteobacteria</taxon>
        <taxon>Hyphomicrobiales</taxon>
        <taxon>Rhizobiaceae</taxon>
        <taxon>Rhizobium/Agrobacterium group</taxon>
        <taxon>Rhizobium</taxon>
    </lineage>
</organism>
<dbReference type="SUPFAM" id="SSF53756">
    <property type="entry name" value="UDP-Glycosyltransferase/glycogen phosphorylase"/>
    <property type="match status" value="1"/>
</dbReference>
<dbReference type="Pfam" id="PF00534">
    <property type="entry name" value="Glycos_transf_1"/>
    <property type="match status" value="1"/>
</dbReference>
<dbReference type="InterPro" id="IPR001296">
    <property type="entry name" value="Glyco_trans_1"/>
</dbReference>
<protein>
    <submittedName>
        <fullName evidence="3">Alpha-1,3-mannosyltransferase</fullName>
        <ecNumber evidence="3">2.4.1.252</ecNumber>
    </submittedName>
</protein>
<keyword evidence="3" id="KW-0328">Glycosyltransferase</keyword>
<evidence type="ECO:0000259" key="2">
    <source>
        <dbReference type="Pfam" id="PF13439"/>
    </source>
</evidence>
<evidence type="ECO:0000313" key="3">
    <source>
        <dbReference type="EMBL" id="MDQ0458166.1"/>
    </source>
</evidence>
<name>A0ABU0ILQ3_9HYPH</name>
<sequence length="401" mass="44006">MVATGKAQEEQQARAADLHRPLVVQVVRQYLPNRGGLEDVVRNLSRQLLARGLRVRVVTLDRLFADPGHVLAAREVIDGVEVVRIPWRGSSRYPLAPAVFRHLADADLIHVHGVDFFFDALAFGRCLHGKPMVATTHGGFFHTSAHGRLKRIWFNTATRLSGFAYRAIICCSASDLALFQKIHRHRSVLIENGVDTLKFAGLAPSAPRRRLLTIGRFSRNKRLERLLDVMAALVAREPDWHLDIAGAPSDLTESDLSALIASHGLERHVNLHVRPGDLDLRRLAEQASLFVSASDYEGFGLVAVEAMSAGLLPVLNANQAYQALAEQHRDVQLADFSKPARAADAVEKAYRHLLAEGEALPQRLVSAAARYSWEGVTEAHLALYADALPRSAGKAWVGAGA</sequence>
<dbReference type="EMBL" id="JAUSWH010000024">
    <property type="protein sequence ID" value="MDQ0458166.1"/>
    <property type="molecule type" value="Genomic_DNA"/>
</dbReference>
<comment type="caution">
    <text evidence="3">The sequence shown here is derived from an EMBL/GenBank/DDBJ whole genome shotgun (WGS) entry which is preliminary data.</text>
</comment>
<feature type="domain" description="Glycosyltransferase subfamily 4-like N-terminal" evidence="2">
    <location>
        <begin position="35"/>
        <end position="196"/>
    </location>
</feature>
<evidence type="ECO:0000313" key="4">
    <source>
        <dbReference type="Proteomes" id="UP001235269"/>
    </source>
</evidence>
<dbReference type="InterPro" id="IPR028098">
    <property type="entry name" value="Glyco_trans_4-like_N"/>
</dbReference>
<accession>A0ABU0ILQ3</accession>
<dbReference type="GO" id="GO:0016757">
    <property type="term" value="F:glycosyltransferase activity"/>
    <property type="evidence" value="ECO:0007669"/>
    <property type="project" value="UniProtKB-KW"/>
</dbReference>
<dbReference type="PANTHER" id="PTHR45947:SF3">
    <property type="entry name" value="SULFOQUINOVOSYL TRANSFERASE SQD2"/>
    <property type="match status" value="1"/>
</dbReference>